<evidence type="ECO:0000313" key="1">
    <source>
        <dbReference type="EMBL" id="KAL3234935.1"/>
    </source>
</evidence>
<dbReference type="InterPro" id="IPR029033">
    <property type="entry name" value="His_PPase_superfam"/>
</dbReference>
<dbReference type="Gene3D" id="3.40.50.1240">
    <property type="entry name" value="Phosphoglycerate mutase-like"/>
    <property type="match status" value="1"/>
</dbReference>
<dbReference type="InterPro" id="IPR052765">
    <property type="entry name" value="PGM-Related"/>
</dbReference>
<dbReference type="InterPro" id="IPR013078">
    <property type="entry name" value="His_Pase_superF_clade-1"/>
</dbReference>
<reference evidence="1 2" key="1">
    <citation type="submission" date="2024-05" db="EMBL/GenBank/DDBJ databases">
        <title>Long read based assembly of the Candida bracarensis genome reveals expanded adhesin content.</title>
        <authorList>
            <person name="Marcet-Houben M."/>
            <person name="Ksiezopolska E."/>
            <person name="Gabaldon T."/>
        </authorList>
    </citation>
    <scope>NUCLEOTIDE SEQUENCE [LARGE SCALE GENOMIC DNA]</scope>
    <source>
        <strain evidence="1 2">CBM6</strain>
    </source>
</reference>
<sequence length="320" mass="37349">MDSNYNRPRLIVLIRHGESESNKDKTINEVTPNHLIPLTPYGKKQANLAGVKLLNLLNVGNKEVIDALSEKYALPGTHKTLELRDYHPKQDNVDTNIVFYTSPYKRTRQTLKGILDVIDEYNELNNGVHMCEGLSYNPGGKQKHAVWPHDLENSGVYENDESTHCTDGPEQQTKYLRYRIIDEPRLREQDFGNYQEVSSMQDVMEKRKTYGHFFFRFPEGESAADVYDRVASFQDTLYRHFQFKTLSQGRDVVVLVTHGIYSRVFLMKWFRWTYEEFESFTNVPNGSLMVMELDENLNKYVLRTVLPKWSTLEAENELMT</sequence>
<proteinExistence type="predicted"/>
<dbReference type="CDD" id="cd07067">
    <property type="entry name" value="HP_PGM_like"/>
    <property type="match status" value="1"/>
</dbReference>
<dbReference type="PROSITE" id="PS00175">
    <property type="entry name" value="PG_MUTASE"/>
    <property type="match status" value="1"/>
</dbReference>
<dbReference type="PANTHER" id="PTHR46192">
    <property type="entry name" value="BROAD-RANGE ACID PHOSPHATASE DET1"/>
    <property type="match status" value="1"/>
</dbReference>
<dbReference type="SUPFAM" id="SSF53254">
    <property type="entry name" value="Phosphoglycerate mutase-like"/>
    <property type="match status" value="1"/>
</dbReference>
<organism evidence="1 2">
    <name type="scientific">Nakaseomyces bracarensis</name>
    <dbReference type="NCBI Taxonomy" id="273131"/>
    <lineage>
        <taxon>Eukaryota</taxon>
        <taxon>Fungi</taxon>
        <taxon>Dikarya</taxon>
        <taxon>Ascomycota</taxon>
        <taxon>Saccharomycotina</taxon>
        <taxon>Saccharomycetes</taxon>
        <taxon>Saccharomycetales</taxon>
        <taxon>Saccharomycetaceae</taxon>
        <taxon>Nakaseomyces</taxon>
    </lineage>
</organism>
<dbReference type="Proteomes" id="UP001623330">
    <property type="component" value="Unassembled WGS sequence"/>
</dbReference>
<accession>A0ABR4P0F9</accession>
<dbReference type="EMBL" id="JBEVYD010000002">
    <property type="protein sequence ID" value="KAL3234935.1"/>
    <property type="molecule type" value="Genomic_DNA"/>
</dbReference>
<protein>
    <submittedName>
        <fullName evidence="1">Uncharacterized protein</fullName>
    </submittedName>
</protein>
<dbReference type="InterPro" id="IPR001345">
    <property type="entry name" value="PG/BPGM_mutase_AS"/>
</dbReference>
<gene>
    <name evidence="1" type="ORF">RNJ44_02723</name>
</gene>
<comment type="caution">
    <text evidence="1">The sequence shown here is derived from an EMBL/GenBank/DDBJ whole genome shotgun (WGS) entry which is preliminary data.</text>
</comment>
<dbReference type="Pfam" id="PF00300">
    <property type="entry name" value="His_Phos_1"/>
    <property type="match status" value="1"/>
</dbReference>
<name>A0ABR4P0F9_9SACH</name>
<dbReference type="SMART" id="SM00855">
    <property type="entry name" value="PGAM"/>
    <property type="match status" value="1"/>
</dbReference>
<evidence type="ECO:0000313" key="2">
    <source>
        <dbReference type="Proteomes" id="UP001623330"/>
    </source>
</evidence>
<keyword evidence="2" id="KW-1185">Reference proteome</keyword>